<dbReference type="GO" id="GO:0005524">
    <property type="term" value="F:ATP binding"/>
    <property type="evidence" value="ECO:0007669"/>
    <property type="project" value="InterPro"/>
</dbReference>
<comment type="subunit">
    <text evidence="1">Interacts (via N-terminus) with spn-A/Rad51.</text>
</comment>
<dbReference type="PROSITE" id="PS51194">
    <property type="entry name" value="HELICASE_CTER"/>
    <property type="match status" value="1"/>
</dbReference>
<feature type="region of interest" description="Disordered" evidence="10">
    <location>
        <begin position="1129"/>
        <end position="1158"/>
    </location>
</feature>
<keyword evidence="6" id="KW-0131">Cell cycle</keyword>
<comment type="function">
    <text evidence="7">Involved in mitotic DNA repair and meiotic recombination. Functions in the recombinational DNA repair pathway. Essential for interhomolog gene conversion (GC), but may have a less important role in intersister GC than spn-A/Rad51. In the presence of DNA, spn-A/Rad51 enhances the ATPase activity of okr/Rad54.</text>
</comment>
<evidence type="ECO:0000256" key="3">
    <source>
        <dbReference type="ARBA" id="ARBA00022618"/>
    </source>
</evidence>
<protein>
    <recommendedName>
        <fullName evidence="2">DNA repair and recombination protein RAD54-like</fullName>
    </recommendedName>
    <alternativeName>
        <fullName evidence="8">Protein okra</fullName>
    </alternativeName>
</protein>
<dbReference type="InterPro" id="IPR014001">
    <property type="entry name" value="Helicase_ATP-bd"/>
</dbReference>
<evidence type="ECO:0000256" key="8">
    <source>
        <dbReference type="ARBA" id="ARBA00029956"/>
    </source>
</evidence>
<keyword evidence="4" id="KW-0498">Mitosis</keyword>
<dbReference type="SUPFAM" id="SSF52540">
    <property type="entry name" value="P-loop containing nucleoside triphosphate hydrolases"/>
    <property type="match status" value="2"/>
</dbReference>
<keyword evidence="9" id="KW-0175">Coiled coil</keyword>
<dbReference type="OrthoDB" id="413460at2759"/>
<evidence type="ECO:0000313" key="11">
    <source>
        <dbReference type="EMBL" id="CAD7225705.1"/>
    </source>
</evidence>
<sequence length="1332" mass="149622">MFLFPLVEPSITWSLCGAIREFQLVEPFGSWNIGLLQDDSLEGLNLAVYDQRSLEEGVLAQVDKAVEAETRKKLENKKENVERRLRQAEADLAALAKPRAGLTLSYVATLRAKEKRIAQKVEDLKKTKASLEDRLNHVGDEVKDDLDEQDDAVRHGEKTPFGSSVASGATISPEVRSVAAYLERQKALMAKRKSLLAKKRKIVEGDSDSLPAALPPPRKKRRRGRPPKEKELKEERMEDGKQDGSPVSAFSLRPSSFMMLMDMDRRLKLFQRQMARNDVVPGRCIWSSSPLPMLLRRMMSFPKPTDSVACVQESYGKGDIGNPGHGFPDDAVNCLEVAAILVGYGQDGSELVHTLLDVFFGLMVDQSQFTFAESSTDEVECEIPDHVMSDAEEDGERSSSPDVRNADTGSPPLKVKIVNPKRRDLLSLSPTSGKPRIRDDGNIKDFEHRMKALEKQMKMLGHSPEADKEIEGKLRVPLSLWTKLYKYQQVGVQWLCELHQRQCGGILGDEMGLGKTIQVITLLGALHHSRKSSQHHHHHRPHLIVAPTTVVHQWVAEFHEWYPQLRVAILHETGSFHGPKSVLIHSIKQTGGVLITTYQGVVQHLELLLYKDWHYVILDEGHKIRNPEAQVTTAVKQFRTPHRLILSGSPLQNNLKELWCLFDFVFPGKLGTLPVFMEQFSIPITQGGYANASEVEVATAHKCAVMLRNAISPYLLRRMKADVQSHIELPTKNEQVLFCQLAPFQKTVYKEYLNSSQVGDVLEGRLKVFGALIHLRKICNHPDLFLSRAAPEADETDQSEAAQSFGYWRRSGKTIVVESLLKIWKKQDHRVLLFSQTKQMLNILEKLVVAEGYSFLRMDGSTAIGSRQGLINKFNSDTSIFVFLLTTRVGGLGVNLTGADRVVIFDPDWNPSTDTQARERAWRIGQEKHVTIYRLITAGTIEEKMFHRQIYKQYLTNRVLHDPRQRRFFKSNELHDLFSFVDDEERTESRDLFSGTGSRVRMSKKSVEAEAVNKKHHRHHHKHHKKHRHHHHHHQKKKSEDSSSPPASVATTEEEEKTTGCEDSGESEEKIQRMKELAKKLSAKLASAATSCNKEYGKTEDPISPRAMASVSVDESSSSNMEMGEMVRRSLTFPSPPVKSSSSSPSKRSKSGTKVDGERIAYCVRRKVFDKQREGEEDKEAAKEKHLKHDDYVLSALFRKSGVKEAFRHDAIVSGSSTLDPSLVEREAEKVAESAVSALRSSRREYLGFTLYSSAQGSSHGHSQPRFGQKKRASLSSSLSVDSAIAPAGTSSTQQQWSSERLIKAIAKAESATTGNQKLFAAGTTDSELTTQ</sequence>
<dbReference type="CDD" id="cd18793">
    <property type="entry name" value="SF2_C_SNF"/>
    <property type="match status" value="1"/>
</dbReference>
<keyword evidence="3" id="KW-0132">Cell division</keyword>
<dbReference type="InterPro" id="IPR027417">
    <property type="entry name" value="P-loop_NTPase"/>
</dbReference>
<feature type="compositionally biased region" description="Basic residues" evidence="10">
    <location>
        <begin position="1014"/>
        <end position="1037"/>
    </location>
</feature>
<evidence type="ECO:0000256" key="1">
    <source>
        <dbReference type="ARBA" id="ARBA00011467"/>
    </source>
</evidence>
<dbReference type="GO" id="GO:0051301">
    <property type="term" value="P:cell division"/>
    <property type="evidence" value="ECO:0007669"/>
    <property type="project" value="UniProtKB-KW"/>
</dbReference>
<dbReference type="PANTHER" id="PTHR45629:SF7">
    <property type="entry name" value="DNA EXCISION REPAIR PROTEIN ERCC-6-RELATED"/>
    <property type="match status" value="1"/>
</dbReference>
<evidence type="ECO:0000256" key="2">
    <source>
        <dbReference type="ARBA" id="ARBA00015341"/>
    </source>
</evidence>
<dbReference type="InterPro" id="IPR001650">
    <property type="entry name" value="Helicase_C-like"/>
</dbReference>
<dbReference type="EMBL" id="OB660640">
    <property type="protein sequence ID" value="CAD7225705.1"/>
    <property type="molecule type" value="Genomic_DNA"/>
</dbReference>
<dbReference type="Gene3D" id="3.40.50.10810">
    <property type="entry name" value="Tandem AAA-ATPase domain"/>
    <property type="match status" value="1"/>
</dbReference>
<feature type="compositionally biased region" description="Basic and acidic residues" evidence="10">
    <location>
        <begin position="226"/>
        <end position="242"/>
    </location>
</feature>
<dbReference type="InterPro" id="IPR050496">
    <property type="entry name" value="SNF2_RAD54_helicase_repair"/>
</dbReference>
<evidence type="ECO:0000256" key="5">
    <source>
        <dbReference type="ARBA" id="ARBA00022801"/>
    </source>
</evidence>
<evidence type="ECO:0000256" key="9">
    <source>
        <dbReference type="SAM" id="Coils"/>
    </source>
</evidence>
<accession>A0A7R8ZLA2</accession>
<feature type="region of interest" description="Disordered" evidence="10">
    <location>
        <begin position="1254"/>
        <end position="1275"/>
    </location>
</feature>
<dbReference type="GO" id="GO:0005634">
    <property type="term" value="C:nucleus"/>
    <property type="evidence" value="ECO:0007669"/>
    <property type="project" value="TreeGrafter"/>
</dbReference>
<name>A0A7R8ZLA2_9CRUS</name>
<proteinExistence type="predicted"/>
<dbReference type="GO" id="GO:0016787">
    <property type="term" value="F:hydrolase activity"/>
    <property type="evidence" value="ECO:0007669"/>
    <property type="project" value="UniProtKB-KW"/>
</dbReference>
<keyword evidence="5" id="KW-0378">Hydrolase</keyword>
<evidence type="ECO:0000256" key="10">
    <source>
        <dbReference type="SAM" id="MobiDB-lite"/>
    </source>
</evidence>
<evidence type="ECO:0000256" key="6">
    <source>
        <dbReference type="ARBA" id="ARBA00023306"/>
    </source>
</evidence>
<evidence type="ECO:0000256" key="7">
    <source>
        <dbReference type="ARBA" id="ARBA00024776"/>
    </source>
</evidence>
<dbReference type="PROSITE" id="PS51192">
    <property type="entry name" value="HELICASE_ATP_BIND_1"/>
    <property type="match status" value="1"/>
</dbReference>
<dbReference type="Pfam" id="PF00176">
    <property type="entry name" value="SNF2-rel_dom"/>
    <property type="match status" value="1"/>
</dbReference>
<organism evidence="11">
    <name type="scientific">Cyprideis torosa</name>
    <dbReference type="NCBI Taxonomy" id="163714"/>
    <lineage>
        <taxon>Eukaryota</taxon>
        <taxon>Metazoa</taxon>
        <taxon>Ecdysozoa</taxon>
        <taxon>Arthropoda</taxon>
        <taxon>Crustacea</taxon>
        <taxon>Oligostraca</taxon>
        <taxon>Ostracoda</taxon>
        <taxon>Podocopa</taxon>
        <taxon>Podocopida</taxon>
        <taxon>Cytherocopina</taxon>
        <taxon>Cytheroidea</taxon>
        <taxon>Cytherideidae</taxon>
        <taxon>Cyprideis</taxon>
    </lineage>
</organism>
<dbReference type="InterPro" id="IPR000330">
    <property type="entry name" value="SNF2_N"/>
</dbReference>
<feature type="region of interest" description="Disordered" evidence="10">
    <location>
        <begin position="989"/>
        <end position="1073"/>
    </location>
</feature>
<dbReference type="GO" id="GO:0006283">
    <property type="term" value="P:transcription-coupled nucleotide-excision repair"/>
    <property type="evidence" value="ECO:0007669"/>
    <property type="project" value="TreeGrafter"/>
</dbReference>
<gene>
    <name evidence="11" type="ORF">CTOB1V02_LOCUS3637</name>
</gene>
<dbReference type="Pfam" id="PF00271">
    <property type="entry name" value="Helicase_C"/>
    <property type="match status" value="1"/>
</dbReference>
<dbReference type="Gene3D" id="3.40.50.300">
    <property type="entry name" value="P-loop containing nucleotide triphosphate hydrolases"/>
    <property type="match status" value="1"/>
</dbReference>
<dbReference type="SMART" id="SM00487">
    <property type="entry name" value="DEXDc"/>
    <property type="match status" value="1"/>
</dbReference>
<dbReference type="FunFam" id="3.40.50.10810:FF:000042">
    <property type="entry name" value="SNF2 family helicase-like protein"/>
    <property type="match status" value="1"/>
</dbReference>
<dbReference type="PANTHER" id="PTHR45629">
    <property type="entry name" value="SNF2/RAD54 FAMILY MEMBER"/>
    <property type="match status" value="1"/>
</dbReference>
<evidence type="ECO:0000256" key="4">
    <source>
        <dbReference type="ARBA" id="ARBA00022776"/>
    </source>
</evidence>
<reference evidence="11" key="1">
    <citation type="submission" date="2020-11" db="EMBL/GenBank/DDBJ databases">
        <authorList>
            <person name="Tran Van P."/>
        </authorList>
    </citation>
    <scope>NUCLEOTIDE SEQUENCE</scope>
</reference>
<dbReference type="InterPro" id="IPR049730">
    <property type="entry name" value="SNF2/RAD54-like_C"/>
</dbReference>
<feature type="region of interest" description="Disordered" evidence="10">
    <location>
        <begin position="389"/>
        <end position="414"/>
    </location>
</feature>
<dbReference type="InterPro" id="IPR038718">
    <property type="entry name" value="SNF2-like_sf"/>
</dbReference>
<dbReference type="GO" id="GO:0008094">
    <property type="term" value="F:ATP-dependent activity, acting on DNA"/>
    <property type="evidence" value="ECO:0007669"/>
    <property type="project" value="TreeGrafter"/>
</dbReference>
<feature type="compositionally biased region" description="Low complexity" evidence="10">
    <location>
        <begin position="1254"/>
        <end position="1264"/>
    </location>
</feature>
<feature type="coiled-coil region" evidence="9">
    <location>
        <begin position="64"/>
        <end position="141"/>
    </location>
</feature>
<feature type="region of interest" description="Disordered" evidence="10">
    <location>
        <begin position="206"/>
        <end position="248"/>
    </location>
</feature>
<dbReference type="SMART" id="SM00490">
    <property type="entry name" value="HELICc"/>
    <property type="match status" value="1"/>
</dbReference>
<dbReference type="CDD" id="cd18000">
    <property type="entry name" value="DEXHc_ERCC6"/>
    <property type="match status" value="1"/>
</dbReference>